<dbReference type="AlphaFoldDB" id="A0A8S1RW90"/>
<protein>
    <submittedName>
        <fullName evidence="1">Uncharacterized protein</fullName>
    </submittedName>
</protein>
<reference evidence="1" key="1">
    <citation type="submission" date="2021-01" db="EMBL/GenBank/DDBJ databases">
        <authorList>
            <consortium name="Genoscope - CEA"/>
            <person name="William W."/>
        </authorList>
    </citation>
    <scope>NUCLEOTIDE SEQUENCE</scope>
</reference>
<proteinExistence type="predicted"/>
<evidence type="ECO:0000313" key="1">
    <source>
        <dbReference type="EMBL" id="CAD8130764.1"/>
    </source>
</evidence>
<dbReference type="Proteomes" id="UP000692954">
    <property type="component" value="Unassembled WGS sequence"/>
</dbReference>
<sequence>MLIQKFKKELQEIQPLIIKQEFKSQPLIQSENILQDQLNPNQKWQFSQQLTFSTTYKHSSYSVTQKGKVIENNSADGFFYCGMCDQMIPKTGVIQFAVKIIQLFYIMIGIGFRDIVKNYKYESCFNVGGGYIDDINSSKKNIQYSKWWLMLQS</sequence>
<dbReference type="EMBL" id="CAJJDN010000326">
    <property type="protein sequence ID" value="CAD8130764.1"/>
    <property type="molecule type" value="Genomic_DNA"/>
</dbReference>
<keyword evidence="2" id="KW-1185">Reference proteome</keyword>
<accession>A0A8S1RW90</accession>
<gene>
    <name evidence="1" type="ORF">PSON_ATCC_30995.1.T3260005</name>
</gene>
<organism evidence="1 2">
    <name type="scientific">Paramecium sonneborni</name>
    <dbReference type="NCBI Taxonomy" id="65129"/>
    <lineage>
        <taxon>Eukaryota</taxon>
        <taxon>Sar</taxon>
        <taxon>Alveolata</taxon>
        <taxon>Ciliophora</taxon>
        <taxon>Intramacronucleata</taxon>
        <taxon>Oligohymenophorea</taxon>
        <taxon>Peniculida</taxon>
        <taxon>Parameciidae</taxon>
        <taxon>Paramecium</taxon>
    </lineage>
</organism>
<name>A0A8S1RW90_9CILI</name>
<evidence type="ECO:0000313" key="2">
    <source>
        <dbReference type="Proteomes" id="UP000692954"/>
    </source>
</evidence>
<comment type="caution">
    <text evidence="1">The sequence shown here is derived from an EMBL/GenBank/DDBJ whole genome shotgun (WGS) entry which is preliminary data.</text>
</comment>